<keyword evidence="2" id="KW-0238">DNA-binding</keyword>
<dbReference type="Gene3D" id="3.40.50.2300">
    <property type="match status" value="1"/>
</dbReference>
<dbReference type="AlphaFoldDB" id="A0A1B2EMX0"/>
<proteinExistence type="predicted"/>
<dbReference type="SUPFAM" id="SSF52172">
    <property type="entry name" value="CheY-like"/>
    <property type="match status" value="1"/>
</dbReference>
<dbReference type="RefSeq" id="WP_237050113.1">
    <property type="nucleotide sequence ID" value="NZ_CP016616.1"/>
</dbReference>
<dbReference type="EMBL" id="CP016616">
    <property type="protein sequence ID" value="ANY81328.1"/>
    <property type="molecule type" value="Genomic_DNA"/>
</dbReference>
<name>A0A1B2EMX0_9HYPH</name>
<dbReference type="InterPro" id="IPR039420">
    <property type="entry name" value="WalR-like"/>
</dbReference>
<dbReference type="CDD" id="cd17535">
    <property type="entry name" value="REC_NarL-like"/>
    <property type="match status" value="1"/>
</dbReference>
<evidence type="ECO:0000259" key="5">
    <source>
        <dbReference type="PROSITE" id="PS50110"/>
    </source>
</evidence>
<protein>
    <recommendedName>
        <fullName evidence="5">Response regulatory domain-containing protein</fullName>
    </recommendedName>
</protein>
<evidence type="ECO:0000313" key="6">
    <source>
        <dbReference type="EMBL" id="ANY81328.1"/>
    </source>
</evidence>
<sequence>MTRILIADDHDVVRSGVRAILEGHEGWEVVGEARDGKEAIDRALATPPDVVVLDYALPEFGDSLLTPKLHRLASQIGSQTIPI</sequence>
<evidence type="ECO:0000256" key="2">
    <source>
        <dbReference type="ARBA" id="ARBA00023125"/>
    </source>
</evidence>
<reference evidence="6" key="1">
    <citation type="submission" date="2016-07" db="EMBL/GenBank/DDBJ databases">
        <title>Microvirga ossetica sp. nov. a new species of rhizobia isolated from root nodules of the legume species Vicia alpestris Steven originated from North Ossetia region in the Caucasus.</title>
        <authorList>
            <person name="Safronova V.I."/>
            <person name="Kuznetsova I.G."/>
            <person name="Sazanova A.L."/>
            <person name="Belimov A."/>
            <person name="Andronov E."/>
            <person name="Osledkin Y.S."/>
            <person name="Onishchuk O.P."/>
            <person name="Kurchak O.N."/>
            <person name="Shaposhnikov A.I."/>
            <person name="Willems A."/>
            <person name="Tikhonovich I.A."/>
        </authorList>
    </citation>
    <scope>NUCLEOTIDE SEQUENCE [LARGE SCALE GENOMIC DNA]</scope>
    <source>
        <strain evidence="6">V5/3M</strain>
    </source>
</reference>
<feature type="domain" description="Response regulatory" evidence="5">
    <location>
        <begin position="3"/>
        <end position="83"/>
    </location>
</feature>
<organism evidence="6">
    <name type="scientific">Microvirga ossetica</name>
    <dbReference type="NCBI Taxonomy" id="1882682"/>
    <lineage>
        <taxon>Bacteria</taxon>
        <taxon>Pseudomonadati</taxon>
        <taxon>Pseudomonadota</taxon>
        <taxon>Alphaproteobacteria</taxon>
        <taxon>Hyphomicrobiales</taxon>
        <taxon>Methylobacteriaceae</taxon>
        <taxon>Microvirga</taxon>
    </lineage>
</organism>
<dbReference type="InterPro" id="IPR011006">
    <property type="entry name" value="CheY-like_superfamily"/>
</dbReference>
<dbReference type="GO" id="GO:0003677">
    <property type="term" value="F:DNA binding"/>
    <property type="evidence" value="ECO:0007669"/>
    <property type="project" value="UniProtKB-KW"/>
</dbReference>
<gene>
    <name evidence="6" type="ORF">BB934_26465</name>
</gene>
<dbReference type="KEGG" id="moc:BB934_26465"/>
<dbReference type="GO" id="GO:0000160">
    <property type="term" value="P:phosphorelay signal transduction system"/>
    <property type="evidence" value="ECO:0007669"/>
    <property type="project" value="InterPro"/>
</dbReference>
<feature type="modified residue" description="4-aspartylphosphate" evidence="4">
    <location>
        <position position="54"/>
    </location>
</feature>
<keyword evidence="4" id="KW-0597">Phosphoprotein</keyword>
<evidence type="ECO:0000256" key="3">
    <source>
        <dbReference type="ARBA" id="ARBA00023163"/>
    </source>
</evidence>
<evidence type="ECO:0000256" key="4">
    <source>
        <dbReference type="PROSITE-ProRule" id="PRU00169"/>
    </source>
</evidence>
<evidence type="ECO:0000256" key="1">
    <source>
        <dbReference type="ARBA" id="ARBA00023015"/>
    </source>
</evidence>
<dbReference type="PANTHER" id="PTHR43214:SF41">
    <property type="entry name" value="NITRATE_NITRITE RESPONSE REGULATOR PROTEIN NARP"/>
    <property type="match status" value="1"/>
</dbReference>
<keyword evidence="1" id="KW-0805">Transcription regulation</keyword>
<dbReference type="PANTHER" id="PTHR43214">
    <property type="entry name" value="TWO-COMPONENT RESPONSE REGULATOR"/>
    <property type="match status" value="1"/>
</dbReference>
<keyword evidence="3" id="KW-0804">Transcription</keyword>
<dbReference type="PROSITE" id="PS50110">
    <property type="entry name" value="RESPONSE_REGULATORY"/>
    <property type="match status" value="1"/>
</dbReference>
<dbReference type="InterPro" id="IPR001789">
    <property type="entry name" value="Sig_transdc_resp-reg_receiver"/>
</dbReference>
<dbReference type="InterPro" id="IPR058245">
    <property type="entry name" value="NreC/VraR/RcsB-like_REC"/>
</dbReference>
<accession>A0A1B2EMX0</accession>
<dbReference type="Pfam" id="PF00072">
    <property type="entry name" value="Response_reg"/>
    <property type="match status" value="1"/>
</dbReference>